<evidence type="ECO:0000313" key="1">
    <source>
        <dbReference type="Proteomes" id="UP000887576"/>
    </source>
</evidence>
<proteinExistence type="predicted"/>
<protein>
    <submittedName>
        <fullName evidence="2">Uncharacterized protein</fullName>
    </submittedName>
</protein>
<accession>A0AC34RRZ5</accession>
<dbReference type="Proteomes" id="UP000887576">
    <property type="component" value="Unplaced"/>
</dbReference>
<dbReference type="WBParaSite" id="JU765_v2.g9730.t1">
    <property type="protein sequence ID" value="JU765_v2.g9730.t1"/>
    <property type="gene ID" value="JU765_v2.g9730"/>
</dbReference>
<reference evidence="2" key="1">
    <citation type="submission" date="2022-11" db="UniProtKB">
        <authorList>
            <consortium name="WormBaseParasite"/>
        </authorList>
    </citation>
    <scope>IDENTIFICATION</scope>
</reference>
<evidence type="ECO:0000313" key="2">
    <source>
        <dbReference type="WBParaSite" id="JU765_v2.g9730.t1"/>
    </source>
</evidence>
<name>A0AC34RRZ5_9BILA</name>
<sequence length="442" mass="51613">MKSEFGWELIKTRCFFSSQEEFDIECVKKCMDCLNIQMDEVKTIFMTANDTVITVLPNLKELILKALTGTMIEFYDHNSLLEATYEAFIVYSTKIFAGESYFNDYSCFVPKVIHDNYEFHVGDEVFTIPFQFKTFPCFFEETYKIKARPMRIKLITDKKNFHYSPDCDMDSEEEKIFDIIYKGTSKEITLNVHFDITGEFFYKLEDSEARILKRSDDWNDAGISFPKLSFMNGVCNGIYYKNGLEWNLKDVNGLAKIPTAIDFDSEIPLIGKAAIEDGKFGQSYDFELLLNLEKHEKRTKKLDWKNITPKEGREMAKLEDHKRFQKLFRTDNIFDWYLEKLNEVHFVIVFISMIIWSILCAVTFHFCGIEFLNSTMNCLWLSVITKLLDQAIVLLSPERKKQWYRALTADYSKIPLIGKAAIEDGKSGQSYDFELLLNLGKT</sequence>
<organism evidence="1 2">
    <name type="scientific">Panagrolaimus sp. JU765</name>
    <dbReference type="NCBI Taxonomy" id="591449"/>
    <lineage>
        <taxon>Eukaryota</taxon>
        <taxon>Metazoa</taxon>
        <taxon>Ecdysozoa</taxon>
        <taxon>Nematoda</taxon>
        <taxon>Chromadorea</taxon>
        <taxon>Rhabditida</taxon>
        <taxon>Tylenchina</taxon>
        <taxon>Panagrolaimomorpha</taxon>
        <taxon>Panagrolaimoidea</taxon>
        <taxon>Panagrolaimidae</taxon>
        <taxon>Panagrolaimus</taxon>
    </lineage>
</organism>